<feature type="compositionally biased region" description="Gly residues" evidence="2">
    <location>
        <begin position="329"/>
        <end position="345"/>
    </location>
</feature>
<keyword evidence="1 5" id="KW-0378">Hydrolase</keyword>
<dbReference type="InterPro" id="IPR036457">
    <property type="entry name" value="PPM-type-like_dom_sf"/>
</dbReference>
<dbReference type="SUPFAM" id="SSF55781">
    <property type="entry name" value="GAF domain-like"/>
    <property type="match status" value="1"/>
</dbReference>
<gene>
    <name evidence="5" type="ORF">ACFQKB_22800</name>
</gene>
<keyword evidence="6" id="KW-1185">Reference proteome</keyword>
<dbReference type="InterPro" id="IPR003018">
    <property type="entry name" value="GAF"/>
</dbReference>
<dbReference type="InterPro" id="IPR052016">
    <property type="entry name" value="Bact_Sigma-Reg"/>
</dbReference>
<dbReference type="SMART" id="SM00065">
    <property type="entry name" value="GAF"/>
    <property type="match status" value="1"/>
</dbReference>
<feature type="region of interest" description="Disordered" evidence="2">
    <location>
        <begin position="473"/>
        <end position="499"/>
    </location>
</feature>
<feature type="domain" description="GAF" evidence="3">
    <location>
        <begin position="18"/>
        <end position="163"/>
    </location>
</feature>
<dbReference type="Proteomes" id="UP001596380">
    <property type="component" value="Unassembled WGS sequence"/>
</dbReference>
<evidence type="ECO:0000313" key="6">
    <source>
        <dbReference type="Proteomes" id="UP001596380"/>
    </source>
</evidence>
<dbReference type="EMBL" id="JBHSXS010000014">
    <property type="protein sequence ID" value="MFC6882603.1"/>
    <property type="molecule type" value="Genomic_DNA"/>
</dbReference>
<proteinExistence type="predicted"/>
<feature type="region of interest" description="Disordered" evidence="2">
    <location>
        <begin position="327"/>
        <end position="347"/>
    </location>
</feature>
<dbReference type="RefSeq" id="WP_378063512.1">
    <property type="nucleotide sequence ID" value="NZ_JBHSXS010000014.1"/>
</dbReference>
<dbReference type="PANTHER" id="PTHR43156">
    <property type="entry name" value="STAGE II SPORULATION PROTEIN E-RELATED"/>
    <property type="match status" value="1"/>
</dbReference>
<dbReference type="Pfam" id="PF07228">
    <property type="entry name" value="SpoIIE"/>
    <property type="match status" value="2"/>
</dbReference>
<name>A0ABW2CLD5_9ACTN</name>
<evidence type="ECO:0000259" key="3">
    <source>
        <dbReference type="SMART" id="SM00065"/>
    </source>
</evidence>
<dbReference type="InterPro" id="IPR029016">
    <property type="entry name" value="GAF-like_dom_sf"/>
</dbReference>
<sequence>MEAARVEAVRRYDILDTPPDGAFDRVAAMAARWFDTPMATVAIVDTDRIWFKAVHGLAGVAQIGRDPGLCASAILNDEPLVVPDALTDPLARANPLVTGDMKIRFYAAAPIITADGHRLGTVNVLDTRPRTITAADTAMLRDLAAMVADQLELRLSALSRLRTERRLRAQAERDKADLEEFAGTLQRTLLPPALPRIPGMGLASHYRTASTREVGGDFYDVFALGADRWAFFLGDVCGKGAAAAAVTSLIRYTLRAAALHDPDPAAVLAELNTALLLDPAHGGRFCTAVFGTITPAPTGGFTVHLGTGGHPTVMVLRAPAHSGPVHDGAGTGGTGNGGTGNGGAADNGERLRAEPARITGGMLVGALEEATFADTRLVLDPGDGLLLYTDGLIEADTDGTGAMLGEAGLVELLNRPPLPPPALRTGPENTAFPHPATQLVDRLTAVLDGFASNDDDVALLAMTALNAPHACPDGGGTGARASTGHAAAPPATQPREPSL</sequence>
<dbReference type="Gene3D" id="3.60.40.10">
    <property type="entry name" value="PPM-type phosphatase domain"/>
    <property type="match status" value="1"/>
</dbReference>
<organism evidence="5 6">
    <name type="scientific">Actinomadura yumaensis</name>
    <dbReference type="NCBI Taxonomy" id="111807"/>
    <lineage>
        <taxon>Bacteria</taxon>
        <taxon>Bacillati</taxon>
        <taxon>Actinomycetota</taxon>
        <taxon>Actinomycetes</taxon>
        <taxon>Streptosporangiales</taxon>
        <taxon>Thermomonosporaceae</taxon>
        <taxon>Actinomadura</taxon>
    </lineage>
</organism>
<evidence type="ECO:0000256" key="2">
    <source>
        <dbReference type="SAM" id="MobiDB-lite"/>
    </source>
</evidence>
<dbReference type="SMART" id="SM00331">
    <property type="entry name" value="PP2C_SIG"/>
    <property type="match status" value="1"/>
</dbReference>
<feature type="domain" description="PPM-type phosphatase" evidence="4">
    <location>
        <begin position="197"/>
        <end position="464"/>
    </location>
</feature>
<comment type="caution">
    <text evidence="5">The sequence shown here is derived from an EMBL/GenBank/DDBJ whole genome shotgun (WGS) entry which is preliminary data.</text>
</comment>
<evidence type="ECO:0000256" key="1">
    <source>
        <dbReference type="ARBA" id="ARBA00022801"/>
    </source>
</evidence>
<dbReference type="InterPro" id="IPR001932">
    <property type="entry name" value="PPM-type_phosphatase-like_dom"/>
</dbReference>
<dbReference type="Pfam" id="PF01590">
    <property type="entry name" value="GAF"/>
    <property type="match status" value="1"/>
</dbReference>
<dbReference type="EC" id="3.1.3.16" evidence="5"/>
<protein>
    <submittedName>
        <fullName evidence="5">PP2C family protein-serine/threonine phosphatase</fullName>
        <ecNumber evidence="5">3.1.3.16</ecNumber>
    </submittedName>
</protein>
<evidence type="ECO:0000313" key="5">
    <source>
        <dbReference type="EMBL" id="MFC6882603.1"/>
    </source>
</evidence>
<dbReference type="GO" id="GO:0004722">
    <property type="term" value="F:protein serine/threonine phosphatase activity"/>
    <property type="evidence" value="ECO:0007669"/>
    <property type="project" value="UniProtKB-EC"/>
</dbReference>
<accession>A0ABW2CLD5</accession>
<dbReference type="PANTHER" id="PTHR43156:SF2">
    <property type="entry name" value="STAGE II SPORULATION PROTEIN E"/>
    <property type="match status" value="1"/>
</dbReference>
<evidence type="ECO:0000259" key="4">
    <source>
        <dbReference type="SMART" id="SM00331"/>
    </source>
</evidence>
<reference evidence="6" key="1">
    <citation type="journal article" date="2019" name="Int. J. Syst. Evol. Microbiol.">
        <title>The Global Catalogue of Microorganisms (GCM) 10K type strain sequencing project: providing services to taxonomists for standard genome sequencing and annotation.</title>
        <authorList>
            <consortium name="The Broad Institute Genomics Platform"/>
            <consortium name="The Broad Institute Genome Sequencing Center for Infectious Disease"/>
            <person name="Wu L."/>
            <person name="Ma J."/>
        </authorList>
    </citation>
    <scope>NUCLEOTIDE SEQUENCE [LARGE SCALE GENOMIC DNA]</scope>
    <source>
        <strain evidence="6">JCM 3369</strain>
    </source>
</reference>
<dbReference type="Gene3D" id="3.30.450.40">
    <property type="match status" value="1"/>
</dbReference>